<dbReference type="EMBL" id="JBFXLR010000003">
    <property type="protein sequence ID" value="KAL2859744.1"/>
    <property type="molecule type" value="Genomic_DNA"/>
</dbReference>
<gene>
    <name evidence="2" type="ORF">BJX68DRAFT_119089</name>
</gene>
<proteinExistence type="predicted"/>
<keyword evidence="1" id="KW-0812">Transmembrane</keyword>
<organism evidence="2 3">
    <name type="scientific">Aspergillus pseudodeflectus</name>
    <dbReference type="NCBI Taxonomy" id="176178"/>
    <lineage>
        <taxon>Eukaryota</taxon>
        <taxon>Fungi</taxon>
        <taxon>Dikarya</taxon>
        <taxon>Ascomycota</taxon>
        <taxon>Pezizomycotina</taxon>
        <taxon>Eurotiomycetes</taxon>
        <taxon>Eurotiomycetidae</taxon>
        <taxon>Eurotiales</taxon>
        <taxon>Aspergillaceae</taxon>
        <taxon>Aspergillus</taxon>
        <taxon>Aspergillus subgen. Nidulantes</taxon>
    </lineage>
</organism>
<accession>A0ABR4L5B8</accession>
<protein>
    <submittedName>
        <fullName evidence="2">Uncharacterized protein</fullName>
    </submittedName>
</protein>
<keyword evidence="1" id="KW-0472">Membrane</keyword>
<dbReference type="RefSeq" id="XP_070904678.1">
    <property type="nucleotide sequence ID" value="XM_071036080.1"/>
</dbReference>
<comment type="caution">
    <text evidence="2">The sequence shown here is derived from an EMBL/GenBank/DDBJ whole genome shotgun (WGS) entry which is preliminary data.</text>
</comment>
<keyword evidence="3" id="KW-1185">Reference proteome</keyword>
<keyword evidence="1" id="KW-1133">Transmembrane helix</keyword>
<reference evidence="2 3" key="1">
    <citation type="submission" date="2024-07" db="EMBL/GenBank/DDBJ databases">
        <title>Section-level genome sequencing and comparative genomics of Aspergillus sections Usti and Cavernicolus.</title>
        <authorList>
            <consortium name="Lawrence Berkeley National Laboratory"/>
            <person name="Nybo J.L."/>
            <person name="Vesth T.C."/>
            <person name="Theobald S."/>
            <person name="Frisvad J.C."/>
            <person name="Larsen T.O."/>
            <person name="Kjaerboelling I."/>
            <person name="Rothschild-Mancinelli K."/>
            <person name="Lyhne E.K."/>
            <person name="Kogle M.E."/>
            <person name="Barry K."/>
            <person name="Clum A."/>
            <person name="Na H."/>
            <person name="Ledsgaard L."/>
            <person name="Lin J."/>
            <person name="Lipzen A."/>
            <person name="Kuo A."/>
            <person name="Riley R."/>
            <person name="Mondo S."/>
            <person name="LaButti K."/>
            <person name="Haridas S."/>
            <person name="Pangalinan J."/>
            <person name="Salamov A.A."/>
            <person name="Simmons B.A."/>
            <person name="Magnuson J.K."/>
            <person name="Chen J."/>
            <person name="Drula E."/>
            <person name="Henrissat B."/>
            <person name="Wiebenga A."/>
            <person name="Lubbers R.J."/>
            <person name="Gomes A.C."/>
            <person name="Macurrencykelacurrency M.R."/>
            <person name="Stajich J."/>
            <person name="Grigoriev I.V."/>
            <person name="Mortensen U.H."/>
            <person name="De vries R.P."/>
            <person name="Baker S.E."/>
            <person name="Andersen M.R."/>
        </authorList>
    </citation>
    <scope>NUCLEOTIDE SEQUENCE [LARGE SCALE GENOMIC DNA]</scope>
    <source>
        <strain evidence="2 3">CBS 756.74</strain>
    </source>
</reference>
<feature type="transmembrane region" description="Helical" evidence="1">
    <location>
        <begin position="20"/>
        <end position="42"/>
    </location>
</feature>
<evidence type="ECO:0000313" key="3">
    <source>
        <dbReference type="Proteomes" id="UP001610444"/>
    </source>
</evidence>
<name>A0ABR4L5B8_9EURO</name>
<sequence>MNGFLDRPDSFCIPLAALRWVGIDSGFWLCQWFLWASVFWSLGSRRQGRPRQDRPPMMRCCYYYYWYYELRYSECPLALARP</sequence>
<dbReference type="Proteomes" id="UP001610444">
    <property type="component" value="Unassembled WGS sequence"/>
</dbReference>
<evidence type="ECO:0000256" key="1">
    <source>
        <dbReference type="SAM" id="Phobius"/>
    </source>
</evidence>
<evidence type="ECO:0000313" key="2">
    <source>
        <dbReference type="EMBL" id="KAL2859744.1"/>
    </source>
</evidence>
<dbReference type="GeneID" id="98151244"/>